<dbReference type="Proteomes" id="UP000663854">
    <property type="component" value="Unassembled WGS sequence"/>
</dbReference>
<reference evidence="1" key="1">
    <citation type="submission" date="2021-02" db="EMBL/GenBank/DDBJ databases">
        <authorList>
            <person name="Nowell W R."/>
        </authorList>
    </citation>
    <scope>NUCLEOTIDE SEQUENCE</scope>
</reference>
<sequence length="144" mass="16559">MILVEGILAWPGLRISDGNLNLSNIQRWLHQAKRDPGFPQSRLQDWVEKLTNRINHESTQYDYAKLFGNLLTDWLTSSHYGAETNTAPTAESIETASQDDFEKLSLKDTMEQKSQLESIIFREKEIDVPRLEAYLEELFSGEDA</sequence>
<accession>A0A814THH6</accession>
<evidence type="ECO:0000313" key="1">
    <source>
        <dbReference type="EMBL" id="CAF1159718.1"/>
    </source>
</evidence>
<dbReference type="PANTHER" id="PTHR37015:SF2">
    <property type="entry name" value="REVERSE TRANSCRIPTASE DOMAIN-CONTAINING PROTEIN"/>
    <property type="match status" value="1"/>
</dbReference>
<evidence type="ECO:0000313" key="2">
    <source>
        <dbReference type="Proteomes" id="UP000663854"/>
    </source>
</evidence>
<dbReference type="AlphaFoldDB" id="A0A814THH6"/>
<organism evidence="1 2">
    <name type="scientific">Rotaria sordida</name>
    <dbReference type="NCBI Taxonomy" id="392033"/>
    <lineage>
        <taxon>Eukaryota</taxon>
        <taxon>Metazoa</taxon>
        <taxon>Spiralia</taxon>
        <taxon>Gnathifera</taxon>
        <taxon>Rotifera</taxon>
        <taxon>Eurotatoria</taxon>
        <taxon>Bdelloidea</taxon>
        <taxon>Philodinida</taxon>
        <taxon>Philodinidae</taxon>
        <taxon>Rotaria</taxon>
    </lineage>
</organism>
<name>A0A814THH6_9BILA</name>
<dbReference type="EMBL" id="CAJNOH010000988">
    <property type="protein sequence ID" value="CAF1159718.1"/>
    <property type="molecule type" value="Genomic_DNA"/>
</dbReference>
<gene>
    <name evidence="1" type="ORF">PYM288_LOCUS22675</name>
</gene>
<protein>
    <submittedName>
        <fullName evidence="1">Uncharacterized protein</fullName>
    </submittedName>
</protein>
<comment type="caution">
    <text evidence="1">The sequence shown here is derived from an EMBL/GenBank/DDBJ whole genome shotgun (WGS) entry which is preliminary data.</text>
</comment>
<proteinExistence type="predicted"/>
<dbReference type="PANTHER" id="PTHR37015">
    <property type="entry name" value="REVERSE TRANSCRIPTASE DOMAIN-CONTAINING PROTEIN"/>
    <property type="match status" value="1"/>
</dbReference>